<evidence type="ECO:0000256" key="6">
    <source>
        <dbReference type="ARBA" id="ARBA00023136"/>
    </source>
</evidence>
<keyword evidence="4" id="KW-1133">Transmembrane helix</keyword>
<dbReference type="InterPro" id="IPR040165">
    <property type="entry name" value="Diminuto-like"/>
</dbReference>
<dbReference type="GO" id="GO:0000246">
    <property type="term" value="F:Delta24(24-1) sterol reductase activity"/>
    <property type="evidence" value="ECO:0007669"/>
    <property type="project" value="TreeGrafter"/>
</dbReference>
<dbReference type="PANTHER" id="PTHR10801">
    <property type="entry name" value="24-DEHYDROCHOLESTEROL REDUCTASE"/>
    <property type="match status" value="1"/>
</dbReference>
<dbReference type="Pfam" id="PF01565">
    <property type="entry name" value="FAD_binding_4"/>
    <property type="match status" value="1"/>
</dbReference>
<evidence type="ECO:0000256" key="2">
    <source>
        <dbReference type="ARBA" id="ARBA00012405"/>
    </source>
</evidence>
<dbReference type="GO" id="GO:0016020">
    <property type="term" value="C:membrane"/>
    <property type="evidence" value="ECO:0007669"/>
    <property type="project" value="UniProtKB-SubCell"/>
</dbReference>
<dbReference type="GO" id="GO:0005737">
    <property type="term" value="C:cytoplasm"/>
    <property type="evidence" value="ECO:0007669"/>
    <property type="project" value="TreeGrafter"/>
</dbReference>
<dbReference type="InterPro" id="IPR006094">
    <property type="entry name" value="Oxid_FAD_bind_N"/>
</dbReference>
<name>A0A9W9XUV1_9EURO</name>
<comment type="caution">
    <text evidence="8">The sequence shown here is derived from an EMBL/GenBank/DDBJ whole genome shotgun (WGS) entry which is preliminary data.</text>
</comment>
<evidence type="ECO:0000259" key="7">
    <source>
        <dbReference type="PROSITE" id="PS51387"/>
    </source>
</evidence>
<keyword evidence="5" id="KW-0560">Oxidoreductase</keyword>
<dbReference type="GO" id="GO:0008202">
    <property type="term" value="P:steroid metabolic process"/>
    <property type="evidence" value="ECO:0007669"/>
    <property type="project" value="TreeGrafter"/>
</dbReference>
<reference evidence="8" key="1">
    <citation type="submission" date="2022-12" db="EMBL/GenBank/DDBJ databases">
        <authorList>
            <person name="Petersen C."/>
        </authorList>
    </citation>
    <scope>NUCLEOTIDE SEQUENCE</scope>
    <source>
        <strain evidence="8">IBT 29495</strain>
    </source>
</reference>
<proteinExistence type="predicted"/>
<dbReference type="Gene3D" id="3.30.465.10">
    <property type="match status" value="1"/>
</dbReference>
<evidence type="ECO:0000256" key="3">
    <source>
        <dbReference type="ARBA" id="ARBA00022692"/>
    </source>
</evidence>
<accession>A0A9W9XUV1</accession>
<organism evidence="8 9">
    <name type="scientific">Penicillium fimorum</name>
    <dbReference type="NCBI Taxonomy" id="1882269"/>
    <lineage>
        <taxon>Eukaryota</taxon>
        <taxon>Fungi</taxon>
        <taxon>Dikarya</taxon>
        <taxon>Ascomycota</taxon>
        <taxon>Pezizomycotina</taxon>
        <taxon>Eurotiomycetes</taxon>
        <taxon>Eurotiomycetidae</taxon>
        <taxon>Eurotiales</taxon>
        <taxon>Aspergillaceae</taxon>
        <taxon>Penicillium</taxon>
    </lineage>
</organism>
<dbReference type="InterPro" id="IPR016166">
    <property type="entry name" value="FAD-bd_PCMH"/>
</dbReference>
<comment type="subcellular location">
    <subcellularLocation>
        <location evidence="1">Membrane</location>
        <topology evidence="1">Single-pass membrane protein</topology>
    </subcellularLocation>
</comment>
<dbReference type="AlphaFoldDB" id="A0A9W9XUV1"/>
<dbReference type="GO" id="GO:0050614">
    <property type="term" value="F:Delta24-sterol reductase activity"/>
    <property type="evidence" value="ECO:0007669"/>
    <property type="project" value="UniProtKB-EC"/>
</dbReference>
<gene>
    <name evidence="8" type="ORF">N7463_006658</name>
</gene>
<keyword evidence="6" id="KW-0472">Membrane</keyword>
<evidence type="ECO:0000256" key="1">
    <source>
        <dbReference type="ARBA" id="ARBA00004167"/>
    </source>
</evidence>
<protein>
    <recommendedName>
        <fullName evidence="2">Delta(24)-sterol reductase</fullName>
        <ecNumber evidence="2">1.3.1.72</ecNumber>
    </recommendedName>
</protein>
<evidence type="ECO:0000256" key="5">
    <source>
        <dbReference type="ARBA" id="ARBA00023002"/>
    </source>
</evidence>
<feature type="domain" description="FAD-binding PCMH-type" evidence="7">
    <location>
        <begin position="1"/>
        <end position="176"/>
    </location>
</feature>
<keyword evidence="9" id="KW-1185">Reference proteome</keyword>
<dbReference type="EC" id="1.3.1.72" evidence="2"/>
<dbReference type="PANTHER" id="PTHR10801:SF0">
    <property type="entry name" value="DELTA(24)-STEROL REDUCTASE"/>
    <property type="match status" value="1"/>
</dbReference>
<dbReference type="InterPro" id="IPR036318">
    <property type="entry name" value="FAD-bd_PCMH-like_sf"/>
</dbReference>
<evidence type="ECO:0000313" key="8">
    <source>
        <dbReference type="EMBL" id="KAJ5503784.1"/>
    </source>
</evidence>
<dbReference type="OrthoDB" id="415825at2759"/>
<dbReference type="GO" id="GO:0071949">
    <property type="term" value="F:FAD binding"/>
    <property type="evidence" value="ECO:0007669"/>
    <property type="project" value="InterPro"/>
</dbReference>
<reference evidence="8" key="2">
    <citation type="journal article" date="2023" name="IMA Fungus">
        <title>Comparative genomic study of the Penicillium genus elucidates a diverse pangenome and 15 lateral gene transfer events.</title>
        <authorList>
            <person name="Petersen C."/>
            <person name="Sorensen T."/>
            <person name="Nielsen M.R."/>
            <person name="Sondergaard T.E."/>
            <person name="Sorensen J.L."/>
            <person name="Fitzpatrick D.A."/>
            <person name="Frisvad J.C."/>
            <person name="Nielsen K.L."/>
        </authorList>
    </citation>
    <scope>NUCLEOTIDE SEQUENCE</scope>
    <source>
        <strain evidence="8">IBT 29495</strain>
    </source>
</reference>
<evidence type="ECO:0000313" key="9">
    <source>
        <dbReference type="Proteomes" id="UP001149954"/>
    </source>
</evidence>
<sequence length="536" mass="61024">MDHTRAVQEISARVADFYSRQQPFRIYHGATNSTRPSNRSLSNTVSTESLTRVLHIDTNRCTAIVEPNVCMDTLVAATKAHGLVPLVVVEFPNISVGGGFSGTSGESSSFREGFFDHTVNWIEMVLADGQVVKAYNDRVKTDPEQADKHSDLFWGTASSFGTLGVVTLLEIRLKKSQPLVELKYYVNSNMKDAVRVFEEASADPCTEYLDGIVYARDKIVVCAGRQVEQRSNVNPRYFTRRQDDWFYLHVERIAQSKSLDSKISDRENPPPMPDAVDYIPLTDYLFRYDRGGFWVARYAFRYFCVPFTFLTRWLLNRFMHTKVMYHALHVSGLGRRYIIQDVGVPISTAAEFLDWLDRPENFGQYPLWLCPLPPGSAGGLEGQPADVGKGDNVDSQRSQLLNFGTWGPAVTTDPIGFMAQNRRLEHKVHSLGGKKWLYAHTYYTEDEFWNIYNKPAYDSLRAKYHAQHLPSLYEKVRVRESDLPGPHRGEFESGWKGSVKRALWDVWPFCGLYGVYKAWGGGDYLLQKESPKKKAD</sequence>
<keyword evidence="3" id="KW-0812">Transmembrane</keyword>
<dbReference type="PROSITE" id="PS51387">
    <property type="entry name" value="FAD_PCMH"/>
    <property type="match status" value="1"/>
</dbReference>
<dbReference type="EMBL" id="JAPWDS010000003">
    <property type="protein sequence ID" value="KAJ5503784.1"/>
    <property type="molecule type" value="Genomic_DNA"/>
</dbReference>
<dbReference type="InterPro" id="IPR016169">
    <property type="entry name" value="FAD-bd_PCMH_sub2"/>
</dbReference>
<dbReference type="SUPFAM" id="SSF56176">
    <property type="entry name" value="FAD-binding/transporter-associated domain-like"/>
    <property type="match status" value="1"/>
</dbReference>
<dbReference type="Proteomes" id="UP001149954">
    <property type="component" value="Unassembled WGS sequence"/>
</dbReference>
<evidence type="ECO:0000256" key="4">
    <source>
        <dbReference type="ARBA" id="ARBA00022989"/>
    </source>
</evidence>